<dbReference type="Proteomes" id="UP001196301">
    <property type="component" value="Unassembled WGS sequence"/>
</dbReference>
<dbReference type="Pfam" id="PF02481">
    <property type="entry name" value="DNA_processg_A"/>
    <property type="match status" value="1"/>
</dbReference>
<dbReference type="EMBL" id="JAHLOQ010000027">
    <property type="protein sequence ID" value="MBU5336734.1"/>
    <property type="molecule type" value="Genomic_DNA"/>
</dbReference>
<comment type="caution">
    <text evidence="3">The sequence shown here is derived from an EMBL/GenBank/DDBJ whole genome shotgun (WGS) entry which is preliminary data.</text>
</comment>
<evidence type="ECO:0000259" key="2">
    <source>
        <dbReference type="Pfam" id="PF02481"/>
    </source>
</evidence>
<dbReference type="PANTHER" id="PTHR43022">
    <property type="entry name" value="PROTEIN SMF"/>
    <property type="match status" value="1"/>
</dbReference>
<evidence type="ECO:0000313" key="3">
    <source>
        <dbReference type="EMBL" id="MBU5336734.1"/>
    </source>
</evidence>
<evidence type="ECO:0000313" key="4">
    <source>
        <dbReference type="Proteomes" id="UP001196301"/>
    </source>
</evidence>
<dbReference type="InterPro" id="IPR057666">
    <property type="entry name" value="DrpA_SLOG"/>
</dbReference>
<feature type="domain" description="Smf/DprA SLOG" evidence="2">
    <location>
        <begin position="84"/>
        <end position="291"/>
    </location>
</feature>
<protein>
    <submittedName>
        <fullName evidence="3">DNA-protecting protein DprA</fullName>
    </submittedName>
</protein>
<organism evidence="3 4">
    <name type="scientific">Intestinibacter bartlettii</name>
    <dbReference type="NCBI Taxonomy" id="261299"/>
    <lineage>
        <taxon>Bacteria</taxon>
        <taxon>Bacillati</taxon>
        <taxon>Bacillota</taxon>
        <taxon>Clostridia</taxon>
        <taxon>Peptostreptococcales</taxon>
        <taxon>Peptostreptococcaceae</taxon>
        <taxon>Intestinibacter</taxon>
    </lineage>
</organism>
<dbReference type="InterPro" id="IPR003488">
    <property type="entry name" value="DprA"/>
</dbReference>
<keyword evidence="4" id="KW-1185">Reference proteome</keyword>
<accession>A0ABS6DYW5</accession>
<evidence type="ECO:0000256" key="1">
    <source>
        <dbReference type="ARBA" id="ARBA00006525"/>
    </source>
</evidence>
<gene>
    <name evidence="3" type="ORF">KQI20_09815</name>
</gene>
<sequence length="300" mass="33333">MDNSLILTIIDLIGKRKTNVLIENGFLNECIKLSQEDILKCIEKYKQIDSSFEIPNLEKIQNVIENSVKTLSESYKLGIKATNIFNDDFPQKLKDIKDRSILIFYRGDLNCLYEKKSIAVIGTRIPTKKGEEIGESLGYYYAKEGFVVVSGLANGCDTAAHKGCLKAGGKTVATLPCGLDKCYPNDNNDLANEIVKKGGCLISEYKIGTNPSKEKFIQRDRLQAALSLGVAVVECAIECGTMHTVGFAQKYEKKIAVSLHNEIRSDIETVKGNLYLLENKGAIGLNNIDDYKKYENILIL</sequence>
<dbReference type="PANTHER" id="PTHR43022:SF1">
    <property type="entry name" value="PROTEIN SMF"/>
    <property type="match status" value="1"/>
</dbReference>
<name>A0ABS6DYW5_9FIRM</name>
<proteinExistence type="inferred from homology"/>
<comment type="similarity">
    <text evidence="1">Belongs to the DprA/Smf family.</text>
</comment>
<dbReference type="RefSeq" id="WP_216570376.1">
    <property type="nucleotide sequence ID" value="NZ_JAHLOQ010000027.1"/>
</dbReference>
<reference evidence="3 4" key="1">
    <citation type="submission" date="2021-06" db="EMBL/GenBank/DDBJ databases">
        <authorList>
            <person name="Sun Q."/>
            <person name="Li D."/>
        </authorList>
    </citation>
    <scope>NUCLEOTIDE SEQUENCE [LARGE SCALE GENOMIC DNA]</scope>
    <source>
        <strain evidence="3 4">N19</strain>
    </source>
</reference>